<evidence type="ECO:0008006" key="4">
    <source>
        <dbReference type="Google" id="ProtNLM"/>
    </source>
</evidence>
<comment type="caution">
    <text evidence="2">The sequence shown here is derived from an EMBL/GenBank/DDBJ whole genome shotgun (WGS) entry which is preliminary data.</text>
</comment>
<organism evidence="2 3">
    <name type="scientific">Cardiocondyla obscurior</name>
    <dbReference type="NCBI Taxonomy" id="286306"/>
    <lineage>
        <taxon>Eukaryota</taxon>
        <taxon>Metazoa</taxon>
        <taxon>Ecdysozoa</taxon>
        <taxon>Arthropoda</taxon>
        <taxon>Hexapoda</taxon>
        <taxon>Insecta</taxon>
        <taxon>Pterygota</taxon>
        <taxon>Neoptera</taxon>
        <taxon>Endopterygota</taxon>
        <taxon>Hymenoptera</taxon>
        <taxon>Apocrita</taxon>
        <taxon>Aculeata</taxon>
        <taxon>Formicoidea</taxon>
        <taxon>Formicidae</taxon>
        <taxon>Myrmicinae</taxon>
        <taxon>Cardiocondyla</taxon>
    </lineage>
</organism>
<accession>A0AAW2GNP5</accession>
<gene>
    <name evidence="2" type="ORF">PUN28_003352</name>
</gene>
<keyword evidence="1" id="KW-0812">Transmembrane</keyword>
<feature type="transmembrane region" description="Helical" evidence="1">
    <location>
        <begin position="6"/>
        <end position="26"/>
    </location>
</feature>
<keyword evidence="3" id="KW-1185">Reference proteome</keyword>
<name>A0AAW2GNP5_9HYME</name>
<evidence type="ECO:0000256" key="1">
    <source>
        <dbReference type="SAM" id="Phobius"/>
    </source>
</evidence>
<keyword evidence="1" id="KW-0472">Membrane</keyword>
<evidence type="ECO:0000313" key="2">
    <source>
        <dbReference type="EMBL" id="KAL0128056.1"/>
    </source>
</evidence>
<evidence type="ECO:0000313" key="3">
    <source>
        <dbReference type="Proteomes" id="UP001430953"/>
    </source>
</evidence>
<keyword evidence="1" id="KW-1133">Transmembrane helix</keyword>
<protein>
    <recommendedName>
        <fullName evidence="4">Secreted protein</fullName>
    </recommendedName>
</protein>
<dbReference type="EMBL" id="JADYXP020000003">
    <property type="protein sequence ID" value="KAL0128056.1"/>
    <property type="molecule type" value="Genomic_DNA"/>
</dbReference>
<dbReference type="AlphaFoldDB" id="A0AAW2GNP5"/>
<reference evidence="2 3" key="1">
    <citation type="submission" date="2023-03" db="EMBL/GenBank/DDBJ databases">
        <title>High recombination rates correlate with genetic variation in Cardiocondyla obscurior ants.</title>
        <authorList>
            <person name="Errbii M."/>
        </authorList>
    </citation>
    <scope>NUCLEOTIDE SEQUENCE [LARGE SCALE GENOMIC DNA]</scope>
    <source>
        <strain evidence="2">Alpha-2009</strain>
        <tissue evidence="2">Whole body</tissue>
    </source>
</reference>
<dbReference type="Proteomes" id="UP001430953">
    <property type="component" value="Unassembled WGS sequence"/>
</dbReference>
<sequence length="74" mass="8816">MKFKLYLIFWPFKPLHFLLIFFFYSAGRNHLNGIFKSRTLALSHVSHTNARTHIRSHTSMEYVHPTSLQRVHSC</sequence>
<proteinExistence type="predicted"/>